<sequence>MHSGEAIEEWYVGVPRSIRGMVVGGLCLSVVIFGGFGTWASTAPLAAAVVSHGTFVATGKNKQVQHFEGGIIRAILVQEGDRVEKGQPLVLLDETAARTNVRRLLLRLASYEARASRLQAMISGLETLDFGTIEVDEEDRKEADRIFEGQRNVFAAARRALEGQVAVLSRNQDSLRRRMEGSQAQRQAVERQSGLIRQELAAKTILFKQGLYRRSDLFTVERAAAEAEGALGRIEGELGDMRSQIARLDGQIAQARQEYQQGATQELQGVEADMDDMREQLLAARSVLGRTEIRAPVSGTLVKLNYHTAGGVVESGRQIAEILPRDEKLMIETLVNPTDINGVRAGQPAGVRLTSFNQRTTPQMRGLVTYVSADTVPDPRPGRAGDVYVVRVTLAEHEVERVPGLRISPGMPADIFIETSHRTFLNYLVKPVQDSMNRAFLER</sequence>
<dbReference type="InterPro" id="IPR010129">
    <property type="entry name" value="T1SS_HlyD"/>
</dbReference>
<keyword evidence="6 9" id="KW-0812">Transmembrane</keyword>
<reference evidence="13 14" key="1">
    <citation type="journal article" date="2016" name="Front. Microbiol.">
        <title>Genomic Resource of Rice Seed Associated Bacteria.</title>
        <authorList>
            <person name="Midha S."/>
            <person name="Bansal K."/>
            <person name="Sharma S."/>
            <person name="Kumar N."/>
            <person name="Patil P.P."/>
            <person name="Chaudhry V."/>
            <person name="Patil P.B."/>
        </authorList>
    </citation>
    <scope>NUCLEOTIDE SEQUENCE [LARGE SCALE GENOMIC DNA]</scope>
    <source>
        <strain evidence="13 14">NS226</strain>
    </source>
</reference>
<dbReference type="Pfam" id="PF26002">
    <property type="entry name" value="Beta-barrel_AprE"/>
    <property type="match status" value="1"/>
</dbReference>
<feature type="coiled-coil region" evidence="10">
    <location>
        <begin position="101"/>
        <end position="128"/>
    </location>
</feature>
<evidence type="ECO:0000256" key="2">
    <source>
        <dbReference type="ARBA" id="ARBA00009477"/>
    </source>
</evidence>
<dbReference type="GO" id="GO:0015031">
    <property type="term" value="P:protein transport"/>
    <property type="evidence" value="ECO:0007669"/>
    <property type="project" value="InterPro"/>
</dbReference>
<dbReference type="InterPro" id="IPR050739">
    <property type="entry name" value="MFP"/>
</dbReference>
<feature type="coiled-coil region" evidence="10">
    <location>
        <begin position="238"/>
        <end position="280"/>
    </location>
</feature>
<dbReference type="EMBL" id="LDPZ01000044">
    <property type="protein sequence ID" value="KTQ87577.1"/>
    <property type="molecule type" value="Genomic_DNA"/>
</dbReference>
<dbReference type="InterPro" id="IPR058982">
    <property type="entry name" value="Beta-barrel_AprE"/>
</dbReference>
<dbReference type="Proteomes" id="UP000078272">
    <property type="component" value="Unassembled WGS sequence"/>
</dbReference>
<dbReference type="NCBIfam" id="TIGR01843">
    <property type="entry name" value="type_I_hlyD"/>
    <property type="match status" value="1"/>
</dbReference>
<dbReference type="PANTHER" id="PTHR30386">
    <property type="entry name" value="MEMBRANE FUSION SUBUNIT OF EMRAB-TOLC MULTIDRUG EFFLUX PUMP"/>
    <property type="match status" value="1"/>
</dbReference>
<gene>
    <name evidence="13" type="ORF">NS226_17470</name>
</gene>
<feature type="transmembrane region" description="Helical" evidence="9">
    <location>
        <begin position="21"/>
        <end position="40"/>
    </location>
</feature>
<evidence type="ECO:0000256" key="1">
    <source>
        <dbReference type="ARBA" id="ARBA00004377"/>
    </source>
</evidence>
<evidence type="ECO:0000256" key="8">
    <source>
        <dbReference type="ARBA" id="ARBA00023136"/>
    </source>
</evidence>
<protein>
    <recommendedName>
        <fullName evidence="9">Membrane fusion protein (MFP) family protein</fullName>
    </recommendedName>
</protein>
<evidence type="ECO:0000256" key="5">
    <source>
        <dbReference type="ARBA" id="ARBA00022519"/>
    </source>
</evidence>
<evidence type="ECO:0000259" key="11">
    <source>
        <dbReference type="Pfam" id="PF25994"/>
    </source>
</evidence>
<evidence type="ECO:0000259" key="12">
    <source>
        <dbReference type="Pfam" id="PF26002"/>
    </source>
</evidence>
<dbReference type="AlphaFoldDB" id="A0A175R4D8"/>
<dbReference type="Gene3D" id="2.40.50.100">
    <property type="match status" value="1"/>
</dbReference>
<dbReference type="OrthoDB" id="9810980at2"/>
<dbReference type="InterPro" id="IPR058781">
    <property type="entry name" value="HH_AprE-like"/>
</dbReference>
<keyword evidence="4 9" id="KW-1003">Cell membrane</keyword>
<organism evidence="13 14">
    <name type="scientific">Aureimonas ureilytica</name>
    <dbReference type="NCBI Taxonomy" id="401562"/>
    <lineage>
        <taxon>Bacteria</taxon>
        <taxon>Pseudomonadati</taxon>
        <taxon>Pseudomonadota</taxon>
        <taxon>Alphaproteobacteria</taxon>
        <taxon>Hyphomicrobiales</taxon>
        <taxon>Aurantimonadaceae</taxon>
        <taxon>Aureimonas</taxon>
    </lineage>
</organism>
<feature type="domain" description="AprE-like long alpha-helical hairpin" evidence="11">
    <location>
        <begin position="97"/>
        <end position="286"/>
    </location>
</feature>
<feature type="domain" description="AprE-like beta-barrel" evidence="12">
    <location>
        <begin position="329"/>
        <end position="419"/>
    </location>
</feature>
<comment type="caution">
    <text evidence="13">The sequence shown here is derived from an EMBL/GenBank/DDBJ whole genome shotgun (WGS) entry which is preliminary data.</text>
</comment>
<evidence type="ECO:0000256" key="4">
    <source>
        <dbReference type="ARBA" id="ARBA00022475"/>
    </source>
</evidence>
<evidence type="ECO:0000313" key="13">
    <source>
        <dbReference type="EMBL" id="KTQ87577.1"/>
    </source>
</evidence>
<comment type="similarity">
    <text evidence="2 9">Belongs to the membrane fusion protein (MFP) (TC 8.A.1) family.</text>
</comment>
<keyword evidence="10" id="KW-0175">Coiled coil</keyword>
<dbReference type="PANTHER" id="PTHR30386:SF17">
    <property type="entry name" value="ALKALINE PROTEASE SECRETION PROTEIN APRE"/>
    <property type="match status" value="1"/>
</dbReference>
<evidence type="ECO:0000256" key="7">
    <source>
        <dbReference type="ARBA" id="ARBA00022989"/>
    </source>
</evidence>
<evidence type="ECO:0000256" key="6">
    <source>
        <dbReference type="ARBA" id="ARBA00022692"/>
    </source>
</evidence>
<dbReference type="PATRIC" id="fig|401562.3.peg.3429"/>
<name>A0A175R4D8_9HYPH</name>
<accession>A0A175R4D8</accession>
<dbReference type="STRING" id="401562.NS365_09000"/>
<dbReference type="PRINTS" id="PR01490">
    <property type="entry name" value="RTXTOXIND"/>
</dbReference>
<dbReference type="SUPFAM" id="SSF111369">
    <property type="entry name" value="HlyD-like secretion proteins"/>
    <property type="match status" value="1"/>
</dbReference>
<dbReference type="eggNOG" id="COG0845">
    <property type="taxonomic scope" value="Bacteria"/>
</dbReference>
<evidence type="ECO:0000256" key="3">
    <source>
        <dbReference type="ARBA" id="ARBA00022448"/>
    </source>
</evidence>
<proteinExistence type="inferred from homology"/>
<dbReference type="Gene3D" id="2.40.30.170">
    <property type="match status" value="1"/>
</dbReference>
<keyword evidence="7 9" id="KW-1133">Transmembrane helix</keyword>
<dbReference type="GO" id="GO:0005886">
    <property type="term" value="C:plasma membrane"/>
    <property type="evidence" value="ECO:0007669"/>
    <property type="project" value="UniProtKB-SubCell"/>
</dbReference>
<keyword evidence="8 9" id="KW-0472">Membrane</keyword>
<keyword evidence="5 9" id="KW-0997">Cell inner membrane</keyword>
<evidence type="ECO:0000313" key="14">
    <source>
        <dbReference type="Proteomes" id="UP000078272"/>
    </source>
</evidence>
<keyword evidence="3 9" id="KW-0813">Transport</keyword>
<comment type="subcellular location">
    <subcellularLocation>
        <location evidence="1 9">Cell inner membrane</location>
        <topology evidence="1 9">Single-pass membrane protein</topology>
    </subcellularLocation>
</comment>
<evidence type="ECO:0000256" key="10">
    <source>
        <dbReference type="SAM" id="Coils"/>
    </source>
</evidence>
<feature type="coiled-coil region" evidence="10">
    <location>
        <begin position="158"/>
        <end position="192"/>
    </location>
</feature>
<dbReference type="Pfam" id="PF25994">
    <property type="entry name" value="HH_AprE"/>
    <property type="match status" value="1"/>
</dbReference>
<evidence type="ECO:0000256" key="9">
    <source>
        <dbReference type="RuleBase" id="RU365093"/>
    </source>
</evidence>